<name>A0A8S4B6J4_9TELE</name>
<keyword evidence="4" id="KW-1185">Reference proteome</keyword>
<keyword evidence="1" id="KW-0812">Transmembrane</keyword>
<keyword evidence="1" id="KW-1133">Transmembrane helix</keyword>
<dbReference type="EMBL" id="CAJRST010011112">
    <property type="protein sequence ID" value="CAG5923032.1"/>
    <property type="molecule type" value="Genomic_DNA"/>
</dbReference>
<dbReference type="SMART" id="SM00213">
    <property type="entry name" value="UBQ"/>
    <property type="match status" value="2"/>
</dbReference>
<feature type="domain" description="Ubiquitin-like" evidence="2">
    <location>
        <begin position="105"/>
        <end position="180"/>
    </location>
</feature>
<dbReference type="CDD" id="cd17039">
    <property type="entry name" value="Ubl_ubiquitin_like"/>
    <property type="match status" value="1"/>
</dbReference>
<organism evidence="3 4">
    <name type="scientific">Menidia menidia</name>
    <name type="common">Atlantic silverside</name>
    <dbReference type="NCBI Taxonomy" id="238744"/>
    <lineage>
        <taxon>Eukaryota</taxon>
        <taxon>Metazoa</taxon>
        <taxon>Chordata</taxon>
        <taxon>Craniata</taxon>
        <taxon>Vertebrata</taxon>
        <taxon>Euteleostomi</taxon>
        <taxon>Actinopterygii</taxon>
        <taxon>Neopterygii</taxon>
        <taxon>Teleostei</taxon>
        <taxon>Neoteleostei</taxon>
        <taxon>Acanthomorphata</taxon>
        <taxon>Ovalentaria</taxon>
        <taxon>Atherinomorphae</taxon>
        <taxon>Atheriniformes</taxon>
        <taxon>Atherinopsidae</taxon>
        <taxon>Menidiinae</taxon>
        <taxon>Menidia</taxon>
    </lineage>
</organism>
<dbReference type="SUPFAM" id="SSF54236">
    <property type="entry name" value="Ubiquitin-like"/>
    <property type="match status" value="2"/>
</dbReference>
<dbReference type="OrthoDB" id="1885901at2759"/>
<comment type="caution">
    <text evidence="3">The sequence shown here is derived from an EMBL/GenBank/DDBJ whole genome shotgun (WGS) entry which is preliminary data.</text>
</comment>
<dbReference type="InterPro" id="IPR029071">
    <property type="entry name" value="Ubiquitin-like_domsf"/>
</dbReference>
<evidence type="ECO:0000256" key="1">
    <source>
        <dbReference type="SAM" id="Phobius"/>
    </source>
</evidence>
<feature type="domain" description="Ubiquitin-like" evidence="2">
    <location>
        <begin position="25"/>
        <end position="104"/>
    </location>
</feature>
<dbReference type="InterPro" id="IPR050158">
    <property type="entry name" value="Ubiquitin_ubiquitin-like"/>
</dbReference>
<feature type="transmembrane region" description="Helical" evidence="1">
    <location>
        <begin position="17"/>
        <end position="34"/>
    </location>
</feature>
<evidence type="ECO:0000259" key="2">
    <source>
        <dbReference type="PROSITE" id="PS50053"/>
    </source>
</evidence>
<sequence>METESQGRQGKRMLKKVFARTALIMNIIVVGLNGTPHTFTVQPHDTVGSLKSQIQAKLGHSSRGQRLLYDNGARTPLNDDSRALSSYGLQHGSRVSLLLTQPATVQVFLKNEKNQTTTYDVKPDQTVDEFKREVHKREGVPESQQRLIHEGKDMASGYKLADYNVREMSTIYLTFRLRGG</sequence>
<reference evidence="3" key="1">
    <citation type="submission" date="2021-05" db="EMBL/GenBank/DDBJ databases">
        <authorList>
            <person name="Tigano A."/>
        </authorList>
    </citation>
    <scope>NUCLEOTIDE SEQUENCE</scope>
</reference>
<dbReference type="Gene3D" id="3.10.20.90">
    <property type="entry name" value="Phosphatidylinositol 3-kinase Catalytic Subunit, Chain A, domain 1"/>
    <property type="match status" value="2"/>
</dbReference>
<proteinExistence type="predicted"/>
<dbReference type="Pfam" id="PF00240">
    <property type="entry name" value="ubiquitin"/>
    <property type="match status" value="2"/>
</dbReference>
<dbReference type="InterPro" id="IPR019956">
    <property type="entry name" value="Ubiquitin_dom"/>
</dbReference>
<dbReference type="Proteomes" id="UP000677803">
    <property type="component" value="Unassembled WGS sequence"/>
</dbReference>
<keyword evidence="1" id="KW-0472">Membrane</keyword>
<dbReference type="AlphaFoldDB" id="A0A8S4B6J4"/>
<gene>
    <name evidence="3" type="ORF">MMEN_LOCUS10586</name>
</gene>
<evidence type="ECO:0000313" key="4">
    <source>
        <dbReference type="Proteomes" id="UP000677803"/>
    </source>
</evidence>
<dbReference type="InterPro" id="IPR000626">
    <property type="entry name" value="Ubiquitin-like_dom"/>
</dbReference>
<dbReference type="FunFam" id="3.10.20.90:FF:000222">
    <property type="entry name" value="Polyubiquitin 5"/>
    <property type="match status" value="1"/>
</dbReference>
<evidence type="ECO:0000313" key="3">
    <source>
        <dbReference type="EMBL" id="CAG5923032.1"/>
    </source>
</evidence>
<dbReference type="PRINTS" id="PR00348">
    <property type="entry name" value="UBIQUITIN"/>
</dbReference>
<dbReference type="PROSITE" id="PS50053">
    <property type="entry name" value="UBIQUITIN_2"/>
    <property type="match status" value="2"/>
</dbReference>
<accession>A0A8S4B6J4</accession>
<dbReference type="PANTHER" id="PTHR10666">
    <property type="entry name" value="UBIQUITIN"/>
    <property type="match status" value="1"/>
</dbReference>
<protein>
    <submittedName>
        <fullName evidence="3">(Atlantic silverside) hypothetical protein</fullName>
    </submittedName>
</protein>